<evidence type="ECO:0000313" key="2">
    <source>
        <dbReference type="EMBL" id="KAG2482296.1"/>
    </source>
</evidence>
<gene>
    <name evidence="2" type="ORF">HYH03_018781</name>
</gene>
<sequence>MVERRRVALVAACAIALYLVSLQCAIAAVPRPPAYGLPFTLRGLLTLLGVHTANYSRWALSGTNDSALFLLPRQPADSYGKPIPLGSIIELVCTPDAAIPSLCLAADNAGIYQSAAGASSARGRVSLLVISVSLGGDCAAASTPPANVTAAFWGPRGPAAIPPGGYAGVLAGCSYGALQLNSTGFRAISVTIPCSGEALGCNVEVITAAAVSAAAAQLRGLGAWTHRMMVLPEGVDCGWGGLATLGGRESWVIPTVWGIFRQGTVLQEFTH</sequence>
<evidence type="ECO:0000313" key="3">
    <source>
        <dbReference type="Proteomes" id="UP000612055"/>
    </source>
</evidence>
<name>A0A835XEN2_9CHLO</name>
<feature type="non-terminal residue" evidence="2">
    <location>
        <position position="271"/>
    </location>
</feature>
<dbReference type="EMBL" id="JAEHOE010000236">
    <property type="protein sequence ID" value="KAG2482296.1"/>
    <property type="molecule type" value="Genomic_DNA"/>
</dbReference>
<dbReference type="Proteomes" id="UP000612055">
    <property type="component" value="Unassembled WGS sequence"/>
</dbReference>
<organism evidence="2 3">
    <name type="scientific">Edaphochlamys debaryana</name>
    <dbReference type="NCBI Taxonomy" id="47281"/>
    <lineage>
        <taxon>Eukaryota</taxon>
        <taxon>Viridiplantae</taxon>
        <taxon>Chlorophyta</taxon>
        <taxon>core chlorophytes</taxon>
        <taxon>Chlorophyceae</taxon>
        <taxon>CS clade</taxon>
        <taxon>Chlamydomonadales</taxon>
        <taxon>Chlamydomonadales incertae sedis</taxon>
        <taxon>Edaphochlamys</taxon>
    </lineage>
</organism>
<comment type="caution">
    <text evidence="2">The sequence shown here is derived from an EMBL/GenBank/DDBJ whole genome shotgun (WGS) entry which is preliminary data.</text>
</comment>
<evidence type="ECO:0000259" key="1">
    <source>
        <dbReference type="Pfam" id="PF05548"/>
    </source>
</evidence>
<dbReference type="Pfam" id="PF05548">
    <property type="entry name" value="Peptidase_M11"/>
    <property type="match status" value="1"/>
</dbReference>
<dbReference type="InterPro" id="IPR008752">
    <property type="entry name" value="Peptidase_M11"/>
</dbReference>
<reference evidence="2" key="1">
    <citation type="journal article" date="2020" name="bioRxiv">
        <title>Comparative genomics of Chlamydomonas.</title>
        <authorList>
            <person name="Craig R.J."/>
            <person name="Hasan A.R."/>
            <person name="Ness R.W."/>
            <person name="Keightley P.D."/>
        </authorList>
    </citation>
    <scope>NUCLEOTIDE SEQUENCE</scope>
    <source>
        <strain evidence="2">CCAP 11/70</strain>
    </source>
</reference>
<keyword evidence="3" id="KW-1185">Reference proteome</keyword>
<feature type="domain" description="Peptidase M11 gametolysin" evidence="1">
    <location>
        <begin position="139"/>
        <end position="271"/>
    </location>
</feature>
<dbReference type="AlphaFoldDB" id="A0A835XEN2"/>
<accession>A0A835XEN2</accession>
<protein>
    <recommendedName>
        <fullName evidence="1">Peptidase M11 gametolysin domain-containing protein</fullName>
    </recommendedName>
</protein>
<proteinExistence type="predicted"/>